<proteinExistence type="predicted"/>
<dbReference type="AlphaFoldDB" id="A0AAV0WUK9"/>
<organism evidence="2 3">
    <name type="scientific">Macrosiphum euphorbiae</name>
    <name type="common">potato aphid</name>
    <dbReference type="NCBI Taxonomy" id="13131"/>
    <lineage>
        <taxon>Eukaryota</taxon>
        <taxon>Metazoa</taxon>
        <taxon>Ecdysozoa</taxon>
        <taxon>Arthropoda</taxon>
        <taxon>Hexapoda</taxon>
        <taxon>Insecta</taxon>
        <taxon>Pterygota</taxon>
        <taxon>Neoptera</taxon>
        <taxon>Paraneoptera</taxon>
        <taxon>Hemiptera</taxon>
        <taxon>Sternorrhyncha</taxon>
        <taxon>Aphidomorpha</taxon>
        <taxon>Aphidoidea</taxon>
        <taxon>Aphididae</taxon>
        <taxon>Macrosiphini</taxon>
        <taxon>Macrosiphum</taxon>
    </lineage>
</organism>
<protein>
    <submittedName>
        <fullName evidence="2">Uncharacterized protein</fullName>
    </submittedName>
</protein>
<name>A0AAV0WUK9_9HEMI</name>
<evidence type="ECO:0000256" key="1">
    <source>
        <dbReference type="SAM" id="MobiDB-lite"/>
    </source>
</evidence>
<evidence type="ECO:0000313" key="3">
    <source>
        <dbReference type="Proteomes" id="UP001160148"/>
    </source>
</evidence>
<keyword evidence="3" id="KW-1185">Reference proteome</keyword>
<feature type="compositionally biased region" description="Polar residues" evidence="1">
    <location>
        <begin position="7"/>
        <end position="18"/>
    </location>
</feature>
<dbReference type="EMBL" id="CARXXK010000002">
    <property type="protein sequence ID" value="CAI6359809.1"/>
    <property type="molecule type" value="Genomic_DNA"/>
</dbReference>
<gene>
    <name evidence="2" type="ORF">MEUPH1_LOCUS15183</name>
</gene>
<accession>A0AAV0WUK9</accession>
<reference evidence="2 3" key="1">
    <citation type="submission" date="2023-01" db="EMBL/GenBank/DDBJ databases">
        <authorList>
            <person name="Whitehead M."/>
        </authorList>
    </citation>
    <scope>NUCLEOTIDE SEQUENCE [LARGE SCALE GENOMIC DNA]</scope>
</reference>
<sequence length="91" mass="10197">SSKVHLDPSPSQAKSISSKVHLKPSPSRDQSMSTIRAECTSADTMLLHNRAPSEPDQHARPTPSNFEDTHKLSLYLFQTNNFLSFIFQSQI</sequence>
<dbReference type="Proteomes" id="UP001160148">
    <property type="component" value="Unassembled WGS sequence"/>
</dbReference>
<feature type="non-terminal residue" evidence="2">
    <location>
        <position position="1"/>
    </location>
</feature>
<comment type="caution">
    <text evidence="2">The sequence shown here is derived from an EMBL/GenBank/DDBJ whole genome shotgun (WGS) entry which is preliminary data.</text>
</comment>
<evidence type="ECO:0000313" key="2">
    <source>
        <dbReference type="EMBL" id="CAI6359809.1"/>
    </source>
</evidence>
<feature type="region of interest" description="Disordered" evidence="1">
    <location>
        <begin position="1"/>
        <end position="38"/>
    </location>
</feature>